<keyword evidence="3" id="KW-1185">Reference proteome</keyword>
<feature type="transmembrane region" description="Helical" evidence="1">
    <location>
        <begin position="167"/>
        <end position="187"/>
    </location>
</feature>
<feature type="transmembrane region" description="Helical" evidence="1">
    <location>
        <begin position="135"/>
        <end position="155"/>
    </location>
</feature>
<reference evidence="2 3" key="1">
    <citation type="submission" date="2019-09" db="EMBL/GenBank/DDBJ databases">
        <title>Genome sequencing of strain KACC 21233.</title>
        <authorList>
            <person name="Heo J."/>
            <person name="Kim S.-J."/>
            <person name="Kim J.-S."/>
            <person name="Hong S.-B."/>
            <person name="Kwon S.-W."/>
        </authorList>
    </citation>
    <scope>NUCLEOTIDE SEQUENCE [LARGE SCALE GENOMIC DNA]</scope>
    <source>
        <strain evidence="2 3">KACC 21233</strain>
    </source>
</reference>
<protein>
    <submittedName>
        <fullName evidence="2">Uncharacterized protein</fullName>
    </submittedName>
</protein>
<dbReference type="RefSeq" id="WP_149278073.1">
    <property type="nucleotide sequence ID" value="NZ_CP043506.1"/>
</dbReference>
<gene>
    <name evidence="2" type="ORF">FLP30_01755</name>
</gene>
<keyword evidence="1" id="KW-0472">Membrane</keyword>
<dbReference type="KEGG" id="acek:FLP30_01755"/>
<dbReference type="OrthoDB" id="7281988at2"/>
<evidence type="ECO:0000313" key="2">
    <source>
        <dbReference type="EMBL" id="QEO16632.1"/>
    </source>
</evidence>
<organism evidence="2 3">
    <name type="scientific">Acetobacter vaccinii</name>
    <dbReference type="NCBI Taxonomy" id="2592655"/>
    <lineage>
        <taxon>Bacteria</taxon>
        <taxon>Pseudomonadati</taxon>
        <taxon>Pseudomonadota</taxon>
        <taxon>Alphaproteobacteria</taxon>
        <taxon>Acetobacterales</taxon>
        <taxon>Acetobacteraceae</taxon>
        <taxon>Acetobacter</taxon>
    </lineage>
</organism>
<proteinExistence type="predicted"/>
<dbReference type="EMBL" id="CP043506">
    <property type="protein sequence ID" value="QEO16632.1"/>
    <property type="molecule type" value="Genomic_DNA"/>
</dbReference>
<dbReference type="AlphaFoldDB" id="A0A5C1YPB7"/>
<accession>A0A5C1YPB7</accession>
<feature type="transmembrane region" description="Helical" evidence="1">
    <location>
        <begin position="64"/>
        <end position="88"/>
    </location>
</feature>
<name>A0A5C1YPB7_9PROT</name>
<evidence type="ECO:0000256" key="1">
    <source>
        <dbReference type="SAM" id="Phobius"/>
    </source>
</evidence>
<evidence type="ECO:0000313" key="3">
    <source>
        <dbReference type="Proteomes" id="UP000324536"/>
    </source>
</evidence>
<dbReference type="Proteomes" id="UP000324536">
    <property type="component" value="Chromosome"/>
</dbReference>
<keyword evidence="1" id="KW-1133">Transmembrane helix</keyword>
<feature type="transmembrane region" description="Helical" evidence="1">
    <location>
        <begin position="109"/>
        <end position="129"/>
    </location>
</feature>
<keyword evidence="1" id="KW-0812">Transmembrane</keyword>
<sequence length="207" mass="22316">MIPDTGRPNAARRILQGMLLLAAGRREGLACFESSTDAFGAALAPQLAFLLVEGIQLFLQPGKVVAAVKLLLSFCVMLLPAVVSQFYAARWGRGALWLRYITAATWCNWIVVLVSLFCTLLASLLFPALVSQPGFMGAIVFAAAVYEMWLQWFVARSGLAISGGRAALLYVTVLLVSLLLYGAAALLPPHYMVLGDILQPMIALKNS</sequence>